<dbReference type="SUPFAM" id="SSF161219">
    <property type="entry name" value="CHY zinc finger-like"/>
    <property type="match status" value="1"/>
</dbReference>
<proteinExistence type="predicted"/>
<accession>A0A5B8TDN8</accession>
<dbReference type="PIRSF" id="PIRSF017292">
    <property type="entry name" value="UCP017292_Znf_CHY"/>
    <property type="match status" value="1"/>
</dbReference>
<reference evidence="1 2" key="1">
    <citation type="submission" date="2019-06" db="EMBL/GenBank/DDBJ databases">
        <title>Genome analyses of bacteria isolated from kimchi.</title>
        <authorList>
            <person name="Lee S."/>
            <person name="Ahn S."/>
            <person name="Roh S."/>
        </authorList>
    </citation>
    <scope>NUCLEOTIDE SEQUENCE [LARGE SCALE GENOMIC DNA]</scope>
    <source>
        <strain evidence="1 2">CBA3616</strain>
    </source>
</reference>
<dbReference type="Proteomes" id="UP000321772">
    <property type="component" value="Chromosome"/>
</dbReference>
<evidence type="ECO:0000313" key="1">
    <source>
        <dbReference type="EMBL" id="QEA52557.1"/>
    </source>
</evidence>
<name>A0A5B8TDN8_9LACO</name>
<dbReference type="EMBL" id="CP042392">
    <property type="protein sequence ID" value="QEA52557.1"/>
    <property type="molecule type" value="Genomic_DNA"/>
</dbReference>
<organism evidence="1 2">
    <name type="scientific">Loigolactobacillus coryniformis</name>
    <dbReference type="NCBI Taxonomy" id="1610"/>
    <lineage>
        <taxon>Bacteria</taxon>
        <taxon>Bacillati</taxon>
        <taxon>Bacillota</taxon>
        <taxon>Bacilli</taxon>
        <taxon>Lactobacillales</taxon>
        <taxon>Lactobacillaceae</taxon>
        <taxon>Loigolactobacillus</taxon>
    </lineage>
</organism>
<sequence length="105" mass="11904">MSALIFGLQLTADGRCQHYHGPTDVIANKCARCQQYFACYQCHDAMHAHHFVAMPLTPTAKVVCCGNCRHELTWSQYQTGACPFCQHAFNPRCALHQTIYFQPLK</sequence>
<dbReference type="InterPro" id="IPR016694">
    <property type="entry name" value="UCP017292"/>
</dbReference>
<dbReference type="InterPro" id="IPR037274">
    <property type="entry name" value="Znf_CHY_sf"/>
</dbReference>
<dbReference type="AlphaFoldDB" id="A0A5B8TDN8"/>
<dbReference type="GO" id="GO:0008270">
    <property type="term" value="F:zinc ion binding"/>
    <property type="evidence" value="ECO:0007669"/>
    <property type="project" value="InterPro"/>
</dbReference>
<evidence type="ECO:0000313" key="2">
    <source>
        <dbReference type="Proteomes" id="UP000321772"/>
    </source>
</evidence>
<protein>
    <submittedName>
        <fullName evidence="1">Uncharacterized protein</fullName>
    </submittedName>
</protein>
<gene>
    <name evidence="1" type="ORF">FGL77_04030</name>
</gene>